<comment type="function">
    <text evidence="10">Involved in the degradation of L-arabinose. Catalyzes the interconversion of L-ribulose 5-phosphate (LRu5P) and D-xylulose 5-phosphate (D-Xu5P) via a retroaldol/aldol mechanism (carbon-carbon bond cleavage analogous to a class II aldolase reaction).</text>
</comment>
<keyword evidence="16" id="KW-1185">Reference proteome</keyword>
<keyword evidence="5" id="KW-0479">Metal-binding</keyword>
<dbReference type="NCBIfam" id="NF009002">
    <property type="entry name" value="PRK12347.1"/>
    <property type="match status" value="1"/>
</dbReference>
<dbReference type="RefSeq" id="WP_117536510.1">
    <property type="nucleotide sequence ID" value="NZ_CP060636.1"/>
</dbReference>
<dbReference type="GO" id="GO:0008742">
    <property type="term" value="F:L-ribulose-phosphate 4-epimerase activity"/>
    <property type="evidence" value="ECO:0007669"/>
    <property type="project" value="UniProtKB-UniRule"/>
</dbReference>
<dbReference type="GO" id="GO:0008270">
    <property type="term" value="F:zinc ion binding"/>
    <property type="evidence" value="ECO:0007669"/>
    <property type="project" value="InterPro"/>
</dbReference>
<dbReference type="NCBIfam" id="NF006047">
    <property type="entry name" value="PRK08193.1"/>
    <property type="match status" value="1"/>
</dbReference>
<proteinExistence type="inferred from homology"/>
<dbReference type="PANTHER" id="PTHR22789">
    <property type="entry name" value="FUCULOSE PHOSPHATE ALDOLASE"/>
    <property type="match status" value="1"/>
</dbReference>
<dbReference type="InterPro" id="IPR001303">
    <property type="entry name" value="Aldolase_II/adducin_N"/>
</dbReference>
<sequence length="233" mass="25996">MLEQLKKEVLKANLLLPKHGLVTFTWGNVSAIDREKGIIAIKPSGVEYDEMKEEDIVLVDLEGNVVEGNLKPSSDLMTHLEFYRNWPNIGGVVHTHSRWATSFAQAGKDIMALGTTQADYFYGAIPCTRLMTPEEIQGEYELETGKVIVETFKERGLNPDEVPGVLVHSHGPFAWGTDAENAVHNAVVMEECAMMDAIASLLCNNQIEPMQQVLLDKHFKRKHGPNAYYGQSK</sequence>
<dbReference type="NCBIfam" id="TIGR00760">
    <property type="entry name" value="araD"/>
    <property type="match status" value="1"/>
</dbReference>
<keyword evidence="7" id="KW-0054">Arabinose catabolism</keyword>
<evidence type="ECO:0000313" key="16">
    <source>
        <dbReference type="Proteomes" id="UP000515856"/>
    </source>
</evidence>
<evidence type="ECO:0000313" key="15">
    <source>
        <dbReference type="EMBL" id="QNM13321.1"/>
    </source>
</evidence>
<evidence type="ECO:0000256" key="11">
    <source>
        <dbReference type="ARBA" id="ARBA00060520"/>
    </source>
</evidence>
<dbReference type="GO" id="GO:0016832">
    <property type="term" value="F:aldehyde-lyase activity"/>
    <property type="evidence" value="ECO:0007669"/>
    <property type="project" value="TreeGrafter"/>
</dbReference>
<evidence type="ECO:0000256" key="10">
    <source>
        <dbReference type="ARBA" id="ARBA00053542"/>
    </source>
</evidence>
<dbReference type="CDD" id="cd00398">
    <property type="entry name" value="Aldolase_II"/>
    <property type="match status" value="1"/>
</dbReference>
<name>A0A7G9GR89_9FIRM</name>
<keyword evidence="9" id="KW-0119">Carbohydrate metabolism</keyword>
<comment type="similarity">
    <text evidence="3">Belongs to the aldolase class II family. AraD/FucA subfamily.</text>
</comment>
<comment type="cofactor">
    <cofactor evidence="2">
        <name>Zn(2+)</name>
        <dbReference type="ChEBI" id="CHEBI:29105"/>
    </cofactor>
</comment>
<dbReference type="Proteomes" id="UP000515856">
    <property type="component" value="Chromosome"/>
</dbReference>
<evidence type="ECO:0000256" key="12">
    <source>
        <dbReference type="ARBA" id="ARBA00074961"/>
    </source>
</evidence>
<dbReference type="EC" id="5.1.3.4" evidence="4 13"/>
<evidence type="ECO:0000256" key="7">
    <source>
        <dbReference type="ARBA" id="ARBA00022935"/>
    </source>
</evidence>
<dbReference type="AlphaFoldDB" id="A0A7G9GR89"/>
<evidence type="ECO:0000259" key="14">
    <source>
        <dbReference type="SMART" id="SM01007"/>
    </source>
</evidence>
<dbReference type="FunFam" id="3.40.225.10:FF:000001">
    <property type="entry name" value="L-ribulose-5-phosphate 4-epimerase UlaF"/>
    <property type="match status" value="1"/>
</dbReference>
<dbReference type="Gene3D" id="3.40.225.10">
    <property type="entry name" value="Class II aldolase/adducin N-terminal domain"/>
    <property type="match status" value="1"/>
</dbReference>
<comment type="pathway">
    <text evidence="11">Carbohydrate degradation; L-arabinose degradation via L-ribulose; D-xylulose 5-phosphate from L-arabinose (bacterial route): step 3/3.</text>
</comment>
<keyword evidence="6" id="KW-0862">Zinc</keyword>
<evidence type="ECO:0000256" key="9">
    <source>
        <dbReference type="ARBA" id="ARBA00023277"/>
    </source>
</evidence>
<evidence type="ECO:0000256" key="6">
    <source>
        <dbReference type="ARBA" id="ARBA00022833"/>
    </source>
</evidence>
<dbReference type="PANTHER" id="PTHR22789:SF8">
    <property type="entry name" value="L-RIBULOSE-5-PHOSPHATE 4-EPIMERASE SGBE"/>
    <property type="match status" value="1"/>
</dbReference>
<evidence type="ECO:0000256" key="13">
    <source>
        <dbReference type="NCBIfam" id="TIGR00760"/>
    </source>
</evidence>
<dbReference type="InterPro" id="IPR050197">
    <property type="entry name" value="Aldolase_class_II_sugar_metab"/>
</dbReference>
<dbReference type="SMART" id="SM01007">
    <property type="entry name" value="Aldolase_II"/>
    <property type="match status" value="1"/>
</dbReference>
<evidence type="ECO:0000256" key="5">
    <source>
        <dbReference type="ARBA" id="ARBA00022723"/>
    </source>
</evidence>
<dbReference type="Pfam" id="PF00596">
    <property type="entry name" value="Aldolase_II"/>
    <property type="match status" value="1"/>
</dbReference>
<feature type="domain" description="Class II aldolase/adducin N-terminal" evidence="14">
    <location>
        <begin position="7"/>
        <end position="197"/>
    </location>
</feature>
<evidence type="ECO:0000256" key="2">
    <source>
        <dbReference type="ARBA" id="ARBA00001947"/>
    </source>
</evidence>
<dbReference type="GO" id="GO:0005829">
    <property type="term" value="C:cytosol"/>
    <property type="evidence" value="ECO:0007669"/>
    <property type="project" value="TreeGrafter"/>
</dbReference>
<dbReference type="GO" id="GO:0019572">
    <property type="term" value="P:L-arabinose catabolic process"/>
    <property type="evidence" value="ECO:0007669"/>
    <property type="project" value="InterPro"/>
</dbReference>
<dbReference type="InterPro" id="IPR036409">
    <property type="entry name" value="Aldolase_II/adducin_N_sf"/>
</dbReference>
<dbReference type="NCBIfam" id="NF009003">
    <property type="entry name" value="PRK12348.1"/>
    <property type="match status" value="1"/>
</dbReference>
<protein>
    <recommendedName>
        <fullName evidence="12 13">L-ribulose-5-phosphate 4-epimerase</fullName>
        <ecNumber evidence="4 13">5.1.3.4</ecNumber>
    </recommendedName>
</protein>
<reference evidence="15 16" key="1">
    <citation type="submission" date="2020-08" db="EMBL/GenBank/DDBJ databases">
        <authorList>
            <person name="Liu C."/>
            <person name="Sun Q."/>
        </authorList>
    </citation>
    <scope>NUCLEOTIDE SEQUENCE [LARGE SCALE GENOMIC DNA]</scope>
    <source>
        <strain evidence="15 16">NSJ-61</strain>
    </source>
</reference>
<dbReference type="KEGG" id="ehn:H9Q80_05050"/>
<keyword evidence="8 15" id="KW-0413">Isomerase</keyword>
<dbReference type="EMBL" id="CP060636">
    <property type="protein sequence ID" value="QNM13321.1"/>
    <property type="molecule type" value="Genomic_DNA"/>
</dbReference>
<evidence type="ECO:0000256" key="1">
    <source>
        <dbReference type="ARBA" id="ARBA00001726"/>
    </source>
</evidence>
<organism evidence="15 16">
    <name type="scientific">[Eubacterium] hominis</name>
    <dbReference type="NCBI Taxonomy" id="2764325"/>
    <lineage>
        <taxon>Bacteria</taxon>
        <taxon>Bacillati</taxon>
        <taxon>Bacillota</taxon>
        <taxon>Erysipelotrichia</taxon>
        <taxon>Erysipelotrichales</taxon>
        <taxon>Erysipelotrichaceae</taxon>
        <taxon>Amedibacillus</taxon>
    </lineage>
</organism>
<dbReference type="SUPFAM" id="SSF53639">
    <property type="entry name" value="AraD/HMP-PK domain-like"/>
    <property type="match status" value="1"/>
</dbReference>
<comment type="catalytic activity">
    <reaction evidence="1">
        <text>L-ribulose 5-phosphate = D-xylulose 5-phosphate</text>
        <dbReference type="Rhea" id="RHEA:22368"/>
        <dbReference type="ChEBI" id="CHEBI:57737"/>
        <dbReference type="ChEBI" id="CHEBI:58226"/>
        <dbReference type="EC" id="5.1.3.4"/>
    </reaction>
</comment>
<evidence type="ECO:0000256" key="4">
    <source>
        <dbReference type="ARBA" id="ARBA00013186"/>
    </source>
</evidence>
<accession>A0A7G9GR89</accession>
<evidence type="ECO:0000256" key="8">
    <source>
        <dbReference type="ARBA" id="ARBA00023235"/>
    </source>
</evidence>
<dbReference type="InterPro" id="IPR004661">
    <property type="entry name" value="AraD"/>
</dbReference>
<gene>
    <name evidence="15" type="primary">araD</name>
    <name evidence="15" type="ORF">H9Q80_05050</name>
</gene>
<evidence type="ECO:0000256" key="3">
    <source>
        <dbReference type="ARBA" id="ARBA00010037"/>
    </source>
</evidence>